<proteinExistence type="predicted"/>
<sequence length="72" mass="8233">MIAKFVYTVDAAYKTHGYKVQSPIRLTIARNSPDISEYIEKNSVMRLSTSDKRLKTLNIKQSVFLLELGDQP</sequence>
<dbReference type="AlphaFoldDB" id="A0AAV8ZGJ1"/>
<accession>A0AAV8ZGJ1</accession>
<evidence type="ECO:0000313" key="2">
    <source>
        <dbReference type="Proteomes" id="UP001162162"/>
    </source>
</evidence>
<organism evidence="1 2">
    <name type="scientific">Aromia moschata</name>
    <dbReference type="NCBI Taxonomy" id="1265417"/>
    <lineage>
        <taxon>Eukaryota</taxon>
        <taxon>Metazoa</taxon>
        <taxon>Ecdysozoa</taxon>
        <taxon>Arthropoda</taxon>
        <taxon>Hexapoda</taxon>
        <taxon>Insecta</taxon>
        <taxon>Pterygota</taxon>
        <taxon>Neoptera</taxon>
        <taxon>Endopterygota</taxon>
        <taxon>Coleoptera</taxon>
        <taxon>Polyphaga</taxon>
        <taxon>Cucujiformia</taxon>
        <taxon>Chrysomeloidea</taxon>
        <taxon>Cerambycidae</taxon>
        <taxon>Cerambycinae</taxon>
        <taxon>Callichromatini</taxon>
        <taxon>Aromia</taxon>
    </lineage>
</organism>
<dbReference type="EMBL" id="JAPWTK010000001">
    <property type="protein sequence ID" value="KAJ8963090.1"/>
    <property type="molecule type" value="Genomic_DNA"/>
</dbReference>
<name>A0AAV8ZGJ1_9CUCU</name>
<protein>
    <submittedName>
        <fullName evidence="1">Uncharacterized protein</fullName>
    </submittedName>
</protein>
<gene>
    <name evidence="1" type="ORF">NQ318_018554</name>
</gene>
<dbReference type="Proteomes" id="UP001162162">
    <property type="component" value="Unassembled WGS sequence"/>
</dbReference>
<evidence type="ECO:0000313" key="1">
    <source>
        <dbReference type="EMBL" id="KAJ8963090.1"/>
    </source>
</evidence>
<keyword evidence="2" id="KW-1185">Reference proteome</keyword>
<reference evidence="1" key="1">
    <citation type="journal article" date="2023" name="Insect Mol. Biol.">
        <title>Genome sequencing provides insights into the evolution of gene families encoding plant cell wall-degrading enzymes in longhorned beetles.</title>
        <authorList>
            <person name="Shin N.R."/>
            <person name="Okamura Y."/>
            <person name="Kirsch R."/>
            <person name="Pauchet Y."/>
        </authorList>
    </citation>
    <scope>NUCLEOTIDE SEQUENCE</scope>
    <source>
        <strain evidence="1">AMC_N1</strain>
    </source>
</reference>
<comment type="caution">
    <text evidence="1">The sequence shown here is derived from an EMBL/GenBank/DDBJ whole genome shotgun (WGS) entry which is preliminary data.</text>
</comment>